<feature type="region of interest" description="Disordered" evidence="1">
    <location>
        <begin position="1"/>
        <end position="39"/>
    </location>
</feature>
<dbReference type="PANTHER" id="PTHR22874:SF1">
    <property type="entry name" value="ACTIVATING MOLECULE IN BECN1-REGULATED AUTOPHAGY PROTEIN 1"/>
    <property type="match status" value="1"/>
</dbReference>
<dbReference type="PANTHER" id="PTHR22874">
    <property type="entry name" value="ACTIVATING MOLECULE IN BECN1-REGULATED AUTOPHAGY PROTEIN 1"/>
    <property type="match status" value="1"/>
</dbReference>
<proteinExistence type="predicted"/>
<sequence>MRSSFWVDDGSVNVTSTSSSQTRIPQAVPSHPNSRHSGSNVYRLLARREVAPRTKHSLKRLWGDASKWHHNSIGPRCEAARNARCGLISWVEAESLRHLSAKYCPLLPPPSCLKVLSGHRRTPWVTVPLLQLLSMPRGASCCSFRHKVNDLDSSDSSMTLATSPGYLRYPPPTVYLADAHSKMMGESSLQHTDGVAGPSIAQQRVDHSTSVRLLTYSTPSGQYELLLSPMEPSSSSPMPEETGANSFLREMENSVPQPAMDAMDTTEVQPEERSNQFFPFGDPSYWELPFLQGWLIGQSQAGQRTIRPLSGSGHENPSSFGETETPAPMVSSDESGLQPVVSRIQSELATSLAAAAAAELPCTVKLRIWPHDIKDPCASLDAERCRLIIPHAVLSCVACMLPHLEADPGSQGQMHHGVTGAATSPTRHPISAHQVMYELRIYSLEEATFGLVLASRAIRAAHCLTSIQVSCFLEICEP</sequence>
<gene>
    <name evidence="2" type="ORF">CK203_026029</name>
</gene>
<feature type="compositionally biased region" description="Low complexity" evidence="1">
    <location>
        <begin position="11"/>
        <end position="20"/>
    </location>
</feature>
<evidence type="ECO:0000313" key="2">
    <source>
        <dbReference type="EMBL" id="RVW96802.1"/>
    </source>
</evidence>
<organism evidence="2 3">
    <name type="scientific">Vitis vinifera</name>
    <name type="common">Grape</name>
    <dbReference type="NCBI Taxonomy" id="29760"/>
    <lineage>
        <taxon>Eukaryota</taxon>
        <taxon>Viridiplantae</taxon>
        <taxon>Streptophyta</taxon>
        <taxon>Embryophyta</taxon>
        <taxon>Tracheophyta</taxon>
        <taxon>Spermatophyta</taxon>
        <taxon>Magnoliopsida</taxon>
        <taxon>eudicotyledons</taxon>
        <taxon>Gunneridae</taxon>
        <taxon>Pentapetalae</taxon>
        <taxon>rosids</taxon>
        <taxon>Vitales</taxon>
        <taxon>Vitaceae</taxon>
        <taxon>Viteae</taxon>
        <taxon>Vitis</taxon>
    </lineage>
</organism>
<dbReference type="AlphaFoldDB" id="A0A438IJA7"/>
<dbReference type="EMBL" id="QGNW01000105">
    <property type="protein sequence ID" value="RVW96802.1"/>
    <property type="molecule type" value="Genomic_DNA"/>
</dbReference>
<evidence type="ECO:0000313" key="3">
    <source>
        <dbReference type="Proteomes" id="UP000288805"/>
    </source>
</evidence>
<feature type="region of interest" description="Disordered" evidence="1">
    <location>
        <begin position="305"/>
        <end position="336"/>
    </location>
</feature>
<dbReference type="InterPro" id="IPR052596">
    <property type="entry name" value="AMBRA1_autophagy"/>
</dbReference>
<feature type="compositionally biased region" description="Polar residues" evidence="1">
    <location>
        <begin position="313"/>
        <end position="322"/>
    </location>
</feature>
<name>A0A438IJA7_VITVI</name>
<accession>A0A438IJA7</accession>
<evidence type="ECO:0000256" key="1">
    <source>
        <dbReference type="SAM" id="MobiDB-lite"/>
    </source>
</evidence>
<dbReference type="Proteomes" id="UP000288805">
    <property type="component" value="Unassembled WGS sequence"/>
</dbReference>
<protein>
    <submittedName>
        <fullName evidence="2">Uncharacterized protein</fullName>
    </submittedName>
</protein>
<comment type="caution">
    <text evidence="2">The sequence shown here is derived from an EMBL/GenBank/DDBJ whole genome shotgun (WGS) entry which is preliminary data.</text>
</comment>
<reference evidence="2 3" key="1">
    <citation type="journal article" date="2018" name="PLoS Genet.">
        <title>Population sequencing reveals clonal diversity and ancestral inbreeding in the grapevine cultivar Chardonnay.</title>
        <authorList>
            <person name="Roach M.J."/>
            <person name="Johnson D.L."/>
            <person name="Bohlmann J."/>
            <person name="van Vuuren H.J."/>
            <person name="Jones S.J."/>
            <person name="Pretorius I.S."/>
            <person name="Schmidt S.A."/>
            <person name="Borneman A.R."/>
        </authorList>
    </citation>
    <scope>NUCLEOTIDE SEQUENCE [LARGE SCALE GENOMIC DNA]</scope>
    <source>
        <strain evidence="3">cv. Chardonnay</strain>
        <tissue evidence="2">Leaf</tissue>
    </source>
</reference>